<gene>
    <name evidence="2" type="ORF">C4K68_17470</name>
</gene>
<evidence type="ECO:0000313" key="2">
    <source>
        <dbReference type="EMBL" id="PPC75964.1"/>
    </source>
</evidence>
<proteinExistence type="predicted"/>
<dbReference type="EMBL" id="PRLP01000058">
    <property type="protein sequence ID" value="PPC75964.1"/>
    <property type="molecule type" value="Genomic_DNA"/>
</dbReference>
<name>A0A2S5KMB5_9PROT</name>
<dbReference type="InterPro" id="IPR016181">
    <property type="entry name" value="Acyl_CoA_acyltransferase"/>
</dbReference>
<dbReference type="GO" id="GO:0016747">
    <property type="term" value="F:acyltransferase activity, transferring groups other than amino-acyl groups"/>
    <property type="evidence" value="ECO:0007669"/>
    <property type="project" value="InterPro"/>
</dbReference>
<dbReference type="InterPro" id="IPR000182">
    <property type="entry name" value="GNAT_dom"/>
</dbReference>
<dbReference type="PROSITE" id="PS51186">
    <property type="entry name" value="GNAT"/>
    <property type="match status" value="1"/>
</dbReference>
<dbReference type="OrthoDB" id="1431064at2"/>
<dbReference type="Pfam" id="PF00583">
    <property type="entry name" value="Acetyltransf_1"/>
    <property type="match status" value="1"/>
</dbReference>
<feature type="domain" description="N-acetyltransferase" evidence="1">
    <location>
        <begin position="3"/>
        <end position="163"/>
    </location>
</feature>
<dbReference type="AlphaFoldDB" id="A0A2S5KMB5"/>
<dbReference type="Proteomes" id="UP000238196">
    <property type="component" value="Unassembled WGS sequence"/>
</dbReference>
<accession>A0A2S5KMB5</accession>
<comment type="caution">
    <text evidence="2">The sequence shown here is derived from an EMBL/GenBank/DDBJ whole genome shotgun (WGS) entry which is preliminary data.</text>
</comment>
<protein>
    <submittedName>
        <fullName evidence="2">GNAT family N-acetyltransferase</fullName>
    </submittedName>
</protein>
<evidence type="ECO:0000313" key="3">
    <source>
        <dbReference type="Proteomes" id="UP000238196"/>
    </source>
</evidence>
<dbReference type="CDD" id="cd04301">
    <property type="entry name" value="NAT_SF"/>
    <property type="match status" value="1"/>
</dbReference>
<dbReference type="SUPFAM" id="SSF55729">
    <property type="entry name" value="Acyl-CoA N-acyltransferases (Nat)"/>
    <property type="match status" value="1"/>
</dbReference>
<organism evidence="2 3">
    <name type="scientific">Proteobacteria bacterium 228</name>
    <dbReference type="NCBI Taxonomy" id="2083153"/>
    <lineage>
        <taxon>Bacteria</taxon>
        <taxon>Pseudomonadati</taxon>
        <taxon>Pseudomonadota</taxon>
    </lineage>
</organism>
<reference evidence="2 3" key="1">
    <citation type="submission" date="2018-02" db="EMBL/GenBank/DDBJ databases">
        <title>novel marine gammaproteobacteria from coastal saline agro ecosystem.</title>
        <authorList>
            <person name="Krishnan R."/>
            <person name="Ramesh Kumar N."/>
        </authorList>
    </citation>
    <scope>NUCLEOTIDE SEQUENCE [LARGE SCALE GENOMIC DNA]</scope>
    <source>
        <strain evidence="2 3">228</strain>
    </source>
</reference>
<dbReference type="PANTHER" id="PTHR43415:SF3">
    <property type="entry name" value="GNAT-FAMILY ACETYLTRANSFERASE"/>
    <property type="match status" value="1"/>
</dbReference>
<dbReference type="Gene3D" id="3.40.630.30">
    <property type="match status" value="1"/>
</dbReference>
<dbReference type="PANTHER" id="PTHR43415">
    <property type="entry name" value="SPERMIDINE N(1)-ACETYLTRANSFERASE"/>
    <property type="match status" value="1"/>
</dbReference>
<evidence type="ECO:0000259" key="1">
    <source>
        <dbReference type="PROSITE" id="PS51186"/>
    </source>
</evidence>
<sequence length="167" mass="19163">MEVNIRHADKADVDAVRAIYSQPHAYENTLQLPYPSQESWEARFDQVGTHYHNLIAEVGDDVVGQLSLISNNRPRRRHVAEFGMAVRQDYLGKGVGSALLRAAMDMCDRWLNIERVEIEVYTDNAAAIALYKKFGFEIEGEHKLYAFKNGYYADVFTMARFRPLMKS</sequence>